<evidence type="ECO:0000256" key="2">
    <source>
        <dbReference type="ARBA" id="ARBA00007104"/>
    </source>
</evidence>
<evidence type="ECO:0000256" key="10">
    <source>
        <dbReference type="SAM" id="SignalP"/>
    </source>
</evidence>
<evidence type="ECO:0000256" key="9">
    <source>
        <dbReference type="SAM" id="Phobius"/>
    </source>
</evidence>
<dbReference type="AlphaFoldDB" id="A0A8J4PUU5"/>
<keyword evidence="3 8" id="KW-0812">Transmembrane</keyword>
<comment type="caution">
    <text evidence="12">The sequence shown here is derived from an EMBL/GenBank/DDBJ whole genome shotgun (WGS) entry which is preliminary data.</text>
</comment>
<feature type="chain" id="PRO_5035287330" description="GOLD domain-containing protein" evidence="10">
    <location>
        <begin position="25"/>
        <end position="206"/>
    </location>
</feature>
<dbReference type="SUPFAM" id="SSF101576">
    <property type="entry name" value="Supernatant protein factor (SPF), C-terminal domain"/>
    <property type="match status" value="1"/>
</dbReference>
<evidence type="ECO:0000256" key="1">
    <source>
        <dbReference type="ARBA" id="ARBA00004479"/>
    </source>
</evidence>
<dbReference type="GO" id="GO:0012505">
    <property type="term" value="C:endomembrane system"/>
    <property type="evidence" value="ECO:0007669"/>
    <property type="project" value="UniProtKB-SubCell"/>
</dbReference>
<dbReference type="InterPro" id="IPR009038">
    <property type="entry name" value="GOLD_dom"/>
</dbReference>
<name>A0A8J4PUU5_9MYCE</name>
<dbReference type="PANTHER" id="PTHR22811">
    <property type="entry name" value="TRANSMEMBRANE EMP24 DOMAIN-CONTAINING PROTEIN"/>
    <property type="match status" value="1"/>
</dbReference>
<keyword evidence="4 10" id="KW-0732">Signal</keyword>
<organism evidence="12 13">
    <name type="scientific">Polysphondylium violaceum</name>
    <dbReference type="NCBI Taxonomy" id="133409"/>
    <lineage>
        <taxon>Eukaryota</taxon>
        <taxon>Amoebozoa</taxon>
        <taxon>Evosea</taxon>
        <taxon>Eumycetozoa</taxon>
        <taxon>Dictyostelia</taxon>
        <taxon>Dictyosteliales</taxon>
        <taxon>Dictyosteliaceae</taxon>
        <taxon>Polysphondylium</taxon>
    </lineage>
</organism>
<protein>
    <recommendedName>
        <fullName evidence="11">GOLD domain-containing protein</fullName>
    </recommendedName>
</protein>
<feature type="domain" description="GOLD" evidence="11">
    <location>
        <begin position="34"/>
        <end position="116"/>
    </location>
</feature>
<gene>
    <name evidence="12" type="ORF">CYY_004661</name>
</gene>
<dbReference type="InterPro" id="IPR036598">
    <property type="entry name" value="GOLD_dom_sf"/>
</dbReference>
<keyword evidence="6 9" id="KW-0472">Membrane</keyword>
<dbReference type="Proteomes" id="UP000695562">
    <property type="component" value="Unassembled WGS sequence"/>
</dbReference>
<keyword evidence="5 9" id="KW-1133">Transmembrane helix</keyword>
<evidence type="ECO:0000256" key="7">
    <source>
        <dbReference type="ARBA" id="ARBA00037847"/>
    </source>
</evidence>
<evidence type="ECO:0000259" key="11">
    <source>
        <dbReference type="PROSITE" id="PS50866"/>
    </source>
</evidence>
<evidence type="ECO:0000313" key="12">
    <source>
        <dbReference type="EMBL" id="KAF2074047.1"/>
    </source>
</evidence>
<dbReference type="PROSITE" id="PS50866">
    <property type="entry name" value="GOLD"/>
    <property type="match status" value="1"/>
</dbReference>
<accession>A0A8J4PUU5</accession>
<evidence type="ECO:0000256" key="6">
    <source>
        <dbReference type="ARBA" id="ARBA00023136"/>
    </source>
</evidence>
<reference evidence="12" key="1">
    <citation type="submission" date="2020-01" db="EMBL/GenBank/DDBJ databases">
        <title>Development of genomics and gene disruption for Polysphondylium violaceum indicates a role for the polyketide synthase stlB in stalk morphogenesis.</title>
        <authorList>
            <person name="Narita B."/>
            <person name="Kawabe Y."/>
            <person name="Kin K."/>
            <person name="Saito T."/>
            <person name="Gibbs R."/>
            <person name="Kuspa A."/>
            <person name="Muzny D."/>
            <person name="Queller D."/>
            <person name="Richards S."/>
            <person name="Strassman J."/>
            <person name="Sucgang R."/>
            <person name="Worley K."/>
            <person name="Schaap P."/>
        </authorList>
    </citation>
    <scope>NUCLEOTIDE SEQUENCE</scope>
    <source>
        <strain evidence="12">QSvi11</strain>
    </source>
</reference>
<feature type="signal peptide" evidence="10">
    <location>
        <begin position="1"/>
        <end position="24"/>
    </location>
</feature>
<proteinExistence type="inferred from homology"/>
<dbReference type="Pfam" id="PF01105">
    <property type="entry name" value="EMP24_GP25L"/>
    <property type="match status" value="1"/>
</dbReference>
<evidence type="ECO:0000256" key="3">
    <source>
        <dbReference type="ARBA" id="ARBA00022692"/>
    </source>
</evidence>
<dbReference type="SMART" id="SM01190">
    <property type="entry name" value="EMP24_GP25L"/>
    <property type="match status" value="1"/>
</dbReference>
<sequence length="206" mass="23538">MMINKQTVLLFVVASALLLNSVQGLGFKVPAKEEQCIYEDIAQDAIFTAMFQVVAGGFNDIDFTIISPDKRVDYQGTRESEGKITRRSNYPGVYSFCFSNKMSSLTDKTVSFKLSLGDDSPMRREIAKKGDVSPLERSIMLLSDGVNAVKAEQDYFRIREAYHRNTAESTNSRVLWWSVFEAFVLLSMSIWQIYYLKRFFEVKRAV</sequence>
<comment type="similarity">
    <text evidence="2 8">Belongs to the EMP24/GP25L family.</text>
</comment>
<dbReference type="OrthoDB" id="1929172at2759"/>
<dbReference type="GO" id="GO:0016020">
    <property type="term" value="C:membrane"/>
    <property type="evidence" value="ECO:0007669"/>
    <property type="project" value="UniProtKB-SubCell"/>
</dbReference>
<keyword evidence="13" id="KW-1185">Reference proteome</keyword>
<comment type="subcellular location">
    <subcellularLocation>
        <location evidence="7">Endomembrane system</location>
        <topology evidence="7">Single-pass membrane protein</topology>
    </subcellularLocation>
    <subcellularLocation>
        <location evidence="1 8">Membrane</location>
        <topology evidence="1 8">Single-pass type I membrane protein</topology>
    </subcellularLocation>
</comment>
<feature type="transmembrane region" description="Helical" evidence="9">
    <location>
        <begin position="174"/>
        <end position="196"/>
    </location>
</feature>
<dbReference type="InterPro" id="IPR015720">
    <property type="entry name" value="Emp24-like"/>
</dbReference>
<dbReference type="EMBL" id="AJWJ01000168">
    <property type="protein sequence ID" value="KAF2074047.1"/>
    <property type="molecule type" value="Genomic_DNA"/>
</dbReference>
<evidence type="ECO:0000313" key="13">
    <source>
        <dbReference type="Proteomes" id="UP000695562"/>
    </source>
</evidence>
<evidence type="ECO:0000256" key="4">
    <source>
        <dbReference type="ARBA" id="ARBA00022729"/>
    </source>
</evidence>
<evidence type="ECO:0000256" key="8">
    <source>
        <dbReference type="RuleBase" id="RU003827"/>
    </source>
</evidence>
<evidence type="ECO:0000256" key="5">
    <source>
        <dbReference type="ARBA" id="ARBA00022989"/>
    </source>
</evidence>